<dbReference type="KEGG" id="spu:100891593"/>
<protein>
    <recommendedName>
        <fullName evidence="2">ORC1/DEAH AAA+ ATPase domain-containing protein</fullName>
    </recommendedName>
</protein>
<feature type="compositionally biased region" description="Basic and acidic residues" evidence="1">
    <location>
        <begin position="1129"/>
        <end position="1139"/>
    </location>
</feature>
<evidence type="ECO:0000313" key="4">
    <source>
        <dbReference type="Proteomes" id="UP000007110"/>
    </source>
</evidence>
<name>A0A7M7PME0_STRPU</name>
<dbReference type="Pfam" id="PF13401">
    <property type="entry name" value="AAA_22"/>
    <property type="match status" value="1"/>
</dbReference>
<feature type="compositionally biased region" description="Polar residues" evidence="1">
    <location>
        <begin position="611"/>
        <end position="628"/>
    </location>
</feature>
<feature type="compositionally biased region" description="Low complexity" evidence="1">
    <location>
        <begin position="1215"/>
        <end position="1229"/>
    </location>
</feature>
<dbReference type="SUPFAM" id="SSF52540">
    <property type="entry name" value="P-loop containing nucleoside triphosphate hydrolases"/>
    <property type="match status" value="1"/>
</dbReference>
<feature type="region of interest" description="Disordered" evidence="1">
    <location>
        <begin position="942"/>
        <end position="1241"/>
    </location>
</feature>
<accession>A0A7M7PME0</accession>
<feature type="compositionally biased region" description="Polar residues" evidence="1">
    <location>
        <begin position="720"/>
        <end position="729"/>
    </location>
</feature>
<sequence>MVQRDDHRMIHPDDHIRHNDETFQYQGTLPMELVTKFVDENQPRIAFLKGFIAVGKTRTSKEFARLLAERFRGQRNRAKVHTFLFDLRHKSVETLLSDILRVFKDKVQGWNYGNIENVDQLSSAFEKETDRVFILVLDNVDRVHDKERPNILEFVQELVSGTGNVHLVVTGRTDVSLVRNPTQVMKHHMKPLEQKYAKELLKETSGNPEGFDKYADNIVDLVGGLPLALMIAGNEMNKKSTQLPYTPEEFVALMTDSLSLSLDLENVPTEDRIISRVTDIVKENWTVLKKLVIALDYPQMFDTEDLKEAMVATSGSSVCDWQIKRTLILVLRRSVYGLNGESGSADSLESAPLLIEVLKETFCQMTCKDGFLKDFNKCLKNMLDDTSDLMRSGAKELRQAELHLLRNQKGPKVTPQEVQELRTNVITKAYEFLGTVEVDAKMCTNFQTQCIQIQNKWEREEAHKVPPRVGIQETSPDQKERPVICCRSPLKIPSEGLKKDLEAYVSPTTPQNIVLPSMKDINQANDSSKTTMIEAENDSSSEVTKTADVTNPQKEENGDIEHGDIEHSARESKGLDEITSNSTGNKTLYGQAVSQDSSCDCKTVVKEESSTSDVKVTQDNNMSTAFKSQRNDHTKSIPSNVSTDDSSLSIDLCKTCDKSMSLDALSLPGSLHSPDCREPTQESVSSQVTYSALPTLPDHHVLTSSPNLERKEGDDRQHIDNSISPTGMSTKEAVESEFDWEHGDNEEVGESTEEAIADKKPCNAVTQADRKKDHPRGETKREVRKPPQLPGVQTTIVTTSTTATETTTTKGTPADGPRQSHPKIRRNETRGQGILGSTPSSSSSSSSSSSLHSPAYPQDPRFPAHYNPVLDQNTSFPPPMDRRCVYGNQGVREQCQMLPGPILPPNVQGGSYHGPPYKGGSVPYNQFGREYNDLHYQESYYNGSDNTPTSQFTKNSGKFSQAHDHEPAFLSDGSYPSSDFQPQGPMYGYPQTNGPPFQSHVSTPPPRLQTQSSSNSFSQACGPPHHSNVSSPTSSFLPQGPSCKFPQAYVPPFPDHGSTIPPSFQTQSFSDGFSQARGPPLMSNVSSPSSSFRPRGPPSLNAPSLPGSLRTNGFYTPPRHMNGPPNRPYQRDYGHDQHGQHQQGQHQQGQHQQGQHQQGQHQQGQHQQRQHQQGQHQQGQYQQGQHQQRQHQQGQHQQRQHQQGQHQQGHHQQGHHQQGQHQQGQYQQQPRYGYQRNCHYY</sequence>
<dbReference type="GO" id="GO:0043531">
    <property type="term" value="F:ADP binding"/>
    <property type="evidence" value="ECO:0007669"/>
    <property type="project" value="InterPro"/>
</dbReference>
<feature type="compositionally biased region" description="Low complexity" evidence="1">
    <location>
        <begin position="1079"/>
        <end position="1094"/>
    </location>
</feature>
<dbReference type="GeneID" id="100891593"/>
<evidence type="ECO:0000313" key="3">
    <source>
        <dbReference type="EnsemblMetazoa" id="XP_030853418"/>
    </source>
</evidence>
<dbReference type="Proteomes" id="UP000007110">
    <property type="component" value="Unassembled WGS sequence"/>
</dbReference>
<reference evidence="3" key="2">
    <citation type="submission" date="2021-01" db="UniProtKB">
        <authorList>
            <consortium name="EnsemblMetazoa"/>
        </authorList>
    </citation>
    <scope>IDENTIFICATION</scope>
</reference>
<evidence type="ECO:0000256" key="1">
    <source>
        <dbReference type="SAM" id="MobiDB-lite"/>
    </source>
</evidence>
<dbReference type="OrthoDB" id="5988009at2759"/>
<feature type="compositionally biased region" description="Low complexity" evidence="1">
    <location>
        <begin position="794"/>
        <end position="812"/>
    </location>
</feature>
<feature type="compositionally biased region" description="Polar residues" evidence="1">
    <location>
        <begin position="1060"/>
        <end position="1073"/>
    </location>
</feature>
<feature type="region of interest" description="Disordered" evidence="1">
    <location>
        <begin position="606"/>
        <end position="647"/>
    </location>
</feature>
<evidence type="ECO:0000259" key="2">
    <source>
        <dbReference type="Pfam" id="PF13401"/>
    </source>
</evidence>
<feature type="compositionally biased region" description="Polar residues" evidence="1">
    <location>
        <begin position="1027"/>
        <end position="1037"/>
    </location>
</feature>
<dbReference type="InParanoid" id="A0A7M7PME0"/>
<feature type="compositionally biased region" description="Acidic residues" evidence="1">
    <location>
        <begin position="746"/>
        <end position="755"/>
    </location>
</feature>
<feature type="region of interest" description="Disordered" evidence="1">
    <location>
        <begin position="534"/>
        <end position="587"/>
    </location>
</feature>
<dbReference type="AlphaFoldDB" id="A0A7M7PME0"/>
<feature type="compositionally biased region" description="Low complexity" evidence="1">
    <location>
        <begin position="1140"/>
        <end position="1207"/>
    </location>
</feature>
<dbReference type="RefSeq" id="XP_030853418.1">
    <property type="nucleotide sequence ID" value="XM_030997558.1"/>
</dbReference>
<reference evidence="4" key="1">
    <citation type="submission" date="2015-02" db="EMBL/GenBank/DDBJ databases">
        <title>Genome sequencing for Strongylocentrotus purpuratus.</title>
        <authorList>
            <person name="Murali S."/>
            <person name="Liu Y."/>
            <person name="Vee V."/>
            <person name="English A."/>
            <person name="Wang M."/>
            <person name="Skinner E."/>
            <person name="Han Y."/>
            <person name="Muzny D.M."/>
            <person name="Worley K.C."/>
            <person name="Gibbs R.A."/>
        </authorList>
    </citation>
    <scope>NUCLEOTIDE SEQUENCE</scope>
</reference>
<feature type="compositionally biased region" description="Low complexity" evidence="1">
    <location>
        <begin position="840"/>
        <end position="850"/>
    </location>
</feature>
<feature type="compositionally biased region" description="Basic and acidic residues" evidence="1">
    <location>
        <begin position="768"/>
        <end position="785"/>
    </location>
</feature>
<dbReference type="EnsemblMetazoa" id="XM_030997558">
    <property type="protein sequence ID" value="XP_030853418"/>
    <property type="gene ID" value="LOC100891593"/>
</dbReference>
<dbReference type="InterPro" id="IPR049945">
    <property type="entry name" value="AAA_22"/>
</dbReference>
<feature type="compositionally biased region" description="Basic and acidic residues" evidence="1">
    <location>
        <begin position="708"/>
        <end position="719"/>
    </location>
</feature>
<feature type="compositionally biased region" description="Polar residues" evidence="1">
    <location>
        <begin position="538"/>
        <end position="552"/>
    </location>
</feature>
<dbReference type="InterPro" id="IPR027417">
    <property type="entry name" value="P-loop_NTPase"/>
</dbReference>
<dbReference type="RefSeq" id="XP_030853417.1">
    <property type="nucleotide sequence ID" value="XM_030997557.1"/>
</dbReference>
<feature type="compositionally biased region" description="Polar residues" evidence="1">
    <location>
        <begin position="942"/>
        <end position="959"/>
    </location>
</feature>
<feature type="region of interest" description="Disordered" evidence="1">
    <location>
        <begin position="695"/>
        <end position="881"/>
    </location>
</feature>
<feature type="compositionally biased region" description="Basic and acidic residues" evidence="1">
    <location>
        <begin position="553"/>
        <end position="576"/>
    </location>
</feature>
<proteinExistence type="predicted"/>
<organism evidence="3 4">
    <name type="scientific">Strongylocentrotus purpuratus</name>
    <name type="common">Purple sea urchin</name>
    <dbReference type="NCBI Taxonomy" id="7668"/>
    <lineage>
        <taxon>Eukaryota</taxon>
        <taxon>Metazoa</taxon>
        <taxon>Echinodermata</taxon>
        <taxon>Eleutherozoa</taxon>
        <taxon>Echinozoa</taxon>
        <taxon>Echinoidea</taxon>
        <taxon>Euechinoidea</taxon>
        <taxon>Echinacea</taxon>
        <taxon>Camarodonta</taxon>
        <taxon>Echinidea</taxon>
        <taxon>Strongylocentrotidae</taxon>
        <taxon>Strongylocentrotus</taxon>
    </lineage>
</organism>
<feature type="compositionally biased region" description="Polar residues" evidence="1">
    <location>
        <begin position="636"/>
        <end position="647"/>
    </location>
</feature>
<dbReference type="EnsemblMetazoa" id="XM_030997557">
    <property type="protein sequence ID" value="XP_030853417"/>
    <property type="gene ID" value="LOC100891593"/>
</dbReference>
<feature type="compositionally biased region" description="Polar residues" evidence="1">
    <location>
        <begin position="990"/>
        <end position="1019"/>
    </location>
</feature>
<feature type="domain" description="ORC1/DEAH AAA+ ATPase" evidence="2">
    <location>
        <begin position="42"/>
        <end position="174"/>
    </location>
</feature>
<dbReference type="Gene3D" id="3.40.50.300">
    <property type="entry name" value="P-loop containing nucleotide triphosphate hydrolases"/>
    <property type="match status" value="1"/>
</dbReference>
<keyword evidence="4" id="KW-1185">Reference proteome</keyword>
<feature type="compositionally biased region" description="Polar residues" evidence="1">
    <location>
        <begin position="578"/>
        <end position="587"/>
    </location>
</feature>